<gene>
    <name evidence="2" type="ORF">NDU88_011391</name>
</gene>
<evidence type="ECO:0000256" key="1">
    <source>
        <dbReference type="SAM" id="MobiDB-lite"/>
    </source>
</evidence>
<comment type="caution">
    <text evidence="2">The sequence shown here is derived from an EMBL/GenBank/DDBJ whole genome shotgun (WGS) entry which is preliminary data.</text>
</comment>
<proteinExistence type="predicted"/>
<accession>A0AAV7R1I4</accession>
<keyword evidence="3" id="KW-1185">Reference proteome</keyword>
<dbReference type="Proteomes" id="UP001066276">
    <property type="component" value="Chromosome 6"/>
</dbReference>
<evidence type="ECO:0000313" key="2">
    <source>
        <dbReference type="EMBL" id="KAJ1145099.1"/>
    </source>
</evidence>
<protein>
    <submittedName>
        <fullName evidence="2">Uncharacterized protein</fullName>
    </submittedName>
</protein>
<feature type="region of interest" description="Disordered" evidence="1">
    <location>
        <begin position="96"/>
        <end position="129"/>
    </location>
</feature>
<dbReference type="AlphaFoldDB" id="A0AAV7R1I4"/>
<sequence>MTIGDEVGLPGSVAASPQRVVPARLVLRPTCTARRGTMATRQPPAISRTRPTLPSNCQHCRTISEAKRIPQIKTRRTQFGGRTYLATAAATFSTAPATCQESAPDAVGEPFSRTRPRLVRPSAPGEEGP</sequence>
<evidence type="ECO:0000313" key="3">
    <source>
        <dbReference type="Proteomes" id="UP001066276"/>
    </source>
</evidence>
<dbReference type="EMBL" id="JANPWB010000010">
    <property type="protein sequence ID" value="KAJ1145099.1"/>
    <property type="molecule type" value="Genomic_DNA"/>
</dbReference>
<feature type="region of interest" description="Disordered" evidence="1">
    <location>
        <begin position="34"/>
        <end position="57"/>
    </location>
</feature>
<reference evidence="2" key="1">
    <citation type="journal article" date="2022" name="bioRxiv">
        <title>Sequencing and chromosome-scale assembly of the giantPleurodeles waltlgenome.</title>
        <authorList>
            <person name="Brown T."/>
            <person name="Elewa A."/>
            <person name="Iarovenko S."/>
            <person name="Subramanian E."/>
            <person name="Araus A.J."/>
            <person name="Petzold A."/>
            <person name="Susuki M."/>
            <person name="Suzuki K.-i.T."/>
            <person name="Hayashi T."/>
            <person name="Toyoda A."/>
            <person name="Oliveira C."/>
            <person name="Osipova E."/>
            <person name="Leigh N.D."/>
            <person name="Simon A."/>
            <person name="Yun M.H."/>
        </authorList>
    </citation>
    <scope>NUCLEOTIDE SEQUENCE</scope>
    <source>
        <strain evidence="2">20211129_DDA</strain>
        <tissue evidence="2">Liver</tissue>
    </source>
</reference>
<name>A0AAV7R1I4_PLEWA</name>
<organism evidence="2 3">
    <name type="scientific">Pleurodeles waltl</name>
    <name type="common">Iberian ribbed newt</name>
    <dbReference type="NCBI Taxonomy" id="8319"/>
    <lineage>
        <taxon>Eukaryota</taxon>
        <taxon>Metazoa</taxon>
        <taxon>Chordata</taxon>
        <taxon>Craniata</taxon>
        <taxon>Vertebrata</taxon>
        <taxon>Euteleostomi</taxon>
        <taxon>Amphibia</taxon>
        <taxon>Batrachia</taxon>
        <taxon>Caudata</taxon>
        <taxon>Salamandroidea</taxon>
        <taxon>Salamandridae</taxon>
        <taxon>Pleurodelinae</taxon>
        <taxon>Pleurodeles</taxon>
    </lineage>
</organism>